<comment type="caution">
    <text evidence="1">The sequence shown here is derived from an EMBL/GenBank/DDBJ whole genome shotgun (WGS) entry which is preliminary data.</text>
</comment>
<dbReference type="Pfam" id="PF22000">
    <property type="entry name" value="DUF6929"/>
    <property type="match status" value="1"/>
</dbReference>
<name>A0A917HXF6_9SPHI</name>
<dbReference type="Proteomes" id="UP000660862">
    <property type="component" value="Unassembled WGS sequence"/>
</dbReference>
<dbReference type="AlphaFoldDB" id="A0A917HXF6"/>
<dbReference type="InterPro" id="IPR053851">
    <property type="entry name" value="DUF6929"/>
</dbReference>
<evidence type="ECO:0000313" key="1">
    <source>
        <dbReference type="EMBL" id="GGG93780.1"/>
    </source>
</evidence>
<evidence type="ECO:0000313" key="2">
    <source>
        <dbReference type="Proteomes" id="UP000660862"/>
    </source>
</evidence>
<gene>
    <name evidence="1" type="ORF">GCM10007415_30960</name>
</gene>
<dbReference type="EMBL" id="BMER01000003">
    <property type="protein sequence ID" value="GGG93780.1"/>
    <property type="molecule type" value="Genomic_DNA"/>
</dbReference>
<organism evidence="1 2">
    <name type="scientific">Parapedobacter pyrenivorans</name>
    <dbReference type="NCBI Taxonomy" id="1305674"/>
    <lineage>
        <taxon>Bacteria</taxon>
        <taxon>Pseudomonadati</taxon>
        <taxon>Bacteroidota</taxon>
        <taxon>Sphingobacteriia</taxon>
        <taxon>Sphingobacteriales</taxon>
        <taxon>Sphingobacteriaceae</taxon>
        <taxon>Parapedobacter</taxon>
    </lineage>
</organism>
<sequence length="292" mass="31894">MLTELFYNTMNGFYLQALLKIIGISAASGITYSNGLIHLVSDNGNYLYEYPMATGQLTRHLLRDGAQTEQVAKAQKMDFEAIVERNDAVFVFGSGSTPAREVGFAVSKADRRIDTLQLHDLYEAMRLVAGIAPDDFNIEGAAAYGTDWLFLNRGNGPSGRNVLFTVHGPNLTKNFQLAFDEIELPLIDGLSFGFSDATIVGNTLYFIATAEAGQSTYHDGQVGGSLFGAIDLESRKLLSTQVISRSQKFEGITSYPAESDGVSFLLCEDNDNATDTATVYRLDVPLCRSYVN</sequence>
<accession>A0A917HXF6</accession>
<protein>
    <submittedName>
        <fullName evidence="1">Uncharacterized protein</fullName>
    </submittedName>
</protein>
<keyword evidence="2" id="KW-1185">Reference proteome</keyword>
<reference evidence="1" key="1">
    <citation type="journal article" date="2014" name="Int. J. Syst. Evol. Microbiol.">
        <title>Complete genome sequence of Corynebacterium casei LMG S-19264T (=DSM 44701T), isolated from a smear-ripened cheese.</title>
        <authorList>
            <consortium name="US DOE Joint Genome Institute (JGI-PGF)"/>
            <person name="Walter F."/>
            <person name="Albersmeier A."/>
            <person name="Kalinowski J."/>
            <person name="Ruckert C."/>
        </authorList>
    </citation>
    <scope>NUCLEOTIDE SEQUENCE</scope>
    <source>
        <strain evidence="1">CGMCC 1.12195</strain>
    </source>
</reference>
<proteinExistence type="predicted"/>
<reference evidence="1" key="2">
    <citation type="submission" date="2020-09" db="EMBL/GenBank/DDBJ databases">
        <authorList>
            <person name="Sun Q."/>
            <person name="Zhou Y."/>
        </authorList>
    </citation>
    <scope>NUCLEOTIDE SEQUENCE</scope>
    <source>
        <strain evidence="1">CGMCC 1.12195</strain>
    </source>
</reference>